<feature type="transmembrane region" description="Helical" evidence="7">
    <location>
        <begin position="142"/>
        <end position="161"/>
    </location>
</feature>
<evidence type="ECO:0000256" key="2">
    <source>
        <dbReference type="ARBA" id="ARBA00008017"/>
    </source>
</evidence>
<evidence type="ECO:0000256" key="3">
    <source>
        <dbReference type="ARBA" id="ARBA00022475"/>
    </source>
</evidence>
<evidence type="ECO:0000256" key="6">
    <source>
        <dbReference type="ARBA" id="ARBA00023136"/>
    </source>
</evidence>
<dbReference type="Pfam" id="PF00924">
    <property type="entry name" value="MS_channel_2nd"/>
    <property type="match status" value="1"/>
</dbReference>
<feature type="transmembrane region" description="Helical" evidence="7">
    <location>
        <begin position="28"/>
        <end position="46"/>
    </location>
</feature>
<dbReference type="EMBL" id="CP104003">
    <property type="protein sequence ID" value="UWM56808.1"/>
    <property type="molecule type" value="Genomic_DNA"/>
</dbReference>
<dbReference type="InterPro" id="IPR011014">
    <property type="entry name" value="MscS_channel_TM-2"/>
</dbReference>
<dbReference type="KEGG" id="ssai:N0B31_11030"/>
<dbReference type="SUPFAM" id="SSF50182">
    <property type="entry name" value="Sm-like ribonucleoproteins"/>
    <property type="match status" value="1"/>
</dbReference>
<dbReference type="Proteomes" id="UP001057580">
    <property type="component" value="Chromosome"/>
</dbReference>
<feature type="transmembrane region" description="Helical" evidence="7">
    <location>
        <begin position="100"/>
        <end position="121"/>
    </location>
</feature>
<evidence type="ECO:0000313" key="11">
    <source>
        <dbReference type="EMBL" id="UWM56808.1"/>
    </source>
</evidence>
<evidence type="ECO:0000256" key="1">
    <source>
        <dbReference type="ARBA" id="ARBA00004651"/>
    </source>
</evidence>
<sequence length="380" mass="40984">MFTGQSLPADPSAALAEFERTLAALPDWQALVVIVVLSLAVARLVQVGGDRVITRITRRIDGEVDDIVLRGIHPAGYVTVVLVGAYLAREPIGLNGALDLQVAATILSVLTVIWGLTLVRVGRKVSHELTTTEVVDQSVVPIFQNVWSFLVISVSSFLLLTYWNIDITPLLASAGILGIVIGLAARDTIANFFGSIALYFDGTYRVGDYIVLESGERGRVEDVSIRSTVIRTRDDILVTIPNARLNSATVVNESAPDRERRIRIPVGVAYGSDLDHVEETLLGVAEAESLVQERPTPRVRVRGFGDSSVDVELLCWIRDPVLRGRATHLLNKGVYAAFMETGIEIPFPQRDVHVVDGAATVTDAGAGLAGEEAEAVGDDD</sequence>
<proteinExistence type="inferred from homology"/>
<keyword evidence="5 7" id="KW-1133">Transmembrane helix</keyword>
<dbReference type="GO" id="GO:0008381">
    <property type="term" value="F:mechanosensitive monoatomic ion channel activity"/>
    <property type="evidence" value="ECO:0007669"/>
    <property type="project" value="InterPro"/>
</dbReference>
<evidence type="ECO:0000259" key="9">
    <source>
        <dbReference type="Pfam" id="PF21082"/>
    </source>
</evidence>
<keyword evidence="4 7" id="KW-0812">Transmembrane</keyword>
<dbReference type="GeneID" id="74942962"/>
<feature type="domain" description="Mechanosensitive ion channel MscS" evidence="8">
    <location>
        <begin position="187"/>
        <end position="253"/>
    </location>
</feature>
<dbReference type="PANTHER" id="PTHR30221:SF1">
    <property type="entry name" value="SMALL-CONDUCTANCE MECHANOSENSITIVE CHANNEL"/>
    <property type="match status" value="1"/>
</dbReference>
<dbReference type="Gene3D" id="1.10.287.1260">
    <property type="match status" value="1"/>
</dbReference>
<keyword evidence="12" id="KW-1185">Reference proteome</keyword>
<dbReference type="Pfam" id="PF21082">
    <property type="entry name" value="MS_channel_3rd"/>
    <property type="match status" value="1"/>
</dbReference>
<feature type="transmembrane region" description="Helical" evidence="7">
    <location>
        <begin position="67"/>
        <end position="88"/>
    </location>
</feature>
<keyword evidence="6 7" id="KW-0472">Membrane</keyword>
<evidence type="ECO:0000259" key="10">
    <source>
        <dbReference type="Pfam" id="PF21088"/>
    </source>
</evidence>
<reference evidence="11" key="1">
    <citation type="submission" date="2022-09" db="EMBL/GenBank/DDBJ databases">
        <title>Diverse halophilic archaea isolated from saline environments.</title>
        <authorList>
            <person name="Cui H.-L."/>
        </authorList>
    </citation>
    <scope>NUCLEOTIDE SEQUENCE</scope>
    <source>
        <strain evidence="11">ZS-35-S2</strain>
    </source>
</reference>
<keyword evidence="3" id="KW-1003">Cell membrane</keyword>
<dbReference type="PANTHER" id="PTHR30221">
    <property type="entry name" value="SMALL-CONDUCTANCE MECHANOSENSITIVE CHANNEL"/>
    <property type="match status" value="1"/>
</dbReference>
<evidence type="ECO:0000313" key="12">
    <source>
        <dbReference type="Proteomes" id="UP001057580"/>
    </source>
</evidence>
<dbReference type="Pfam" id="PF21088">
    <property type="entry name" value="MS_channel_1st"/>
    <property type="match status" value="1"/>
</dbReference>
<dbReference type="InterPro" id="IPR011066">
    <property type="entry name" value="MscS_channel_C_sf"/>
</dbReference>
<dbReference type="InterPro" id="IPR049278">
    <property type="entry name" value="MS_channel_C"/>
</dbReference>
<comment type="similarity">
    <text evidence="2">Belongs to the MscS (TC 1.A.23) family.</text>
</comment>
<dbReference type="GO" id="GO:0005886">
    <property type="term" value="C:plasma membrane"/>
    <property type="evidence" value="ECO:0007669"/>
    <property type="project" value="UniProtKB-SubCell"/>
</dbReference>
<dbReference type="InterPro" id="IPR006685">
    <property type="entry name" value="MscS_channel_2nd"/>
</dbReference>
<evidence type="ECO:0000259" key="8">
    <source>
        <dbReference type="Pfam" id="PF00924"/>
    </source>
</evidence>
<comment type="subcellular location">
    <subcellularLocation>
        <location evidence="1">Cell membrane</location>
        <topology evidence="1">Multi-pass membrane protein</topology>
    </subcellularLocation>
</comment>
<dbReference type="InterPro" id="IPR023408">
    <property type="entry name" value="MscS_beta-dom_sf"/>
</dbReference>
<name>A0A9E7UD08_9EURY</name>
<dbReference type="RefSeq" id="WP_260643922.1">
    <property type="nucleotide sequence ID" value="NZ_CP104003.1"/>
</dbReference>
<dbReference type="Gene3D" id="2.30.30.60">
    <property type="match status" value="1"/>
</dbReference>
<dbReference type="InterPro" id="IPR010920">
    <property type="entry name" value="LSM_dom_sf"/>
</dbReference>
<gene>
    <name evidence="11" type="ORF">N0B31_11030</name>
</gene>
<feature type="domain" description="Mechanosensitive ion channel transmembrane helices 2/3" evidence="10">
    <location>
        <begin position="148"/>
        <end position="185"/>
    </location>
</feature>
<dbReference type="Gene3D" id="3.30.70.100">
    <property type="match status" value="1"/>
</dbReference>
<dbReference type="SUPFAM" id="SSF82861">
    <property type="entry name" value="Mechanosensitive channel protein MscS (YggB), transmembrane region"/>
    <property type="match status" value="1"/>
</dbReference>
<protein>
    <submittedName>
        <fullName evidence="11">Mechanosensitive ion channel family protein</fullName>
    </submittedName>
</protein>
<evidence type="ECO:0000256" key="5">
    <source>
        <dbReference type="ARBA" id="ARBA00022989"/>
    </source>
</evidence>
<accession>A0A9E7UD08</accession>
<dbReference type="InterPro" id="IPR045275">
    <property type="entry name" value="MscS_archaea/bacteria_type"/>
</dbReference>
<evidence type="ECO:0000256" key="4">
    <source>
        <dbReference type="ARBA" id="ARBA00022692"/>
    </source>
</evidence>
<organism evidence="11 12">
    <name type="scientific">Salinirubellus salinus</name>
    <dbReference type="NCBI Taxonomy" id="1364945"/>
    <lineage>
        <taxon>Archaea</taxon>
        <taxon>Methanobacteriati</taxon>
        <taxon>Methanobacteriota</taxon>
        <taxon>Stenosarchaea group</taxon>
        <taxon>Halobacteria</taxon>
        <taxon>Halobacteriales</taxon>
        <taxon>Natronomonadaceae</taxon>
        <taxon>Salinirubellus</taxon>
    </lineage>
</organism>
<dbReference type="InterPro" id="IPR049142">
    <property type="entry name" value="MS_channel_1st"/>
</dbReference>
<dbReference type="AlphaFoldDB" id="A0A9E7UD08"/>
<dbReference type="SUPFAM" id="SSF82689">
    <property type="entry name" value="Mechanosensitive channel protein MscS (YggB), C-terminal domain"/>
    <property type="match status" value="1"/>
</dbReference>
<evidence type="ECO:0000256" key="7">
    <source>
        <dbReference type="SAM" id="Phobius"/>
    </source>
</evidence>
<feature type="domain" description="Mechanosensitive ion channel MscS C-terminal" evidence="9">
    <location>
        <begin position="262"/>
        <end position="345"/>
    </location>
</feature>